<gene>
    <name evidence="1" type="ORF">GO499_01630</name>
</gene>
<accession>A0A6P1T0E2</accession>
<dbReference type="EMBL" id="CP046620">
    <property type="protein sequence ID" value="QHQ33972.1"/>
    <property type="molecule type" value="Genomic_DNA"/>
</dbReference>
<protein>
    <submittedName>
        <fullName evidence="1">DUF1636 domain-containing protein</fullName>
    </submittedName>
</protein>
<evidence type="ECO:0000313" key="2">
    <source>
        <dbReference type="Proteomes" id="UP000464495"/>
    </source>
</evidence>
<dbReference type="RefSeq" id="WP_161860544.1">
    <property type="nucleotide sequence ID" value="NZ_CP046620.1"/>
</dbReference>
<dbReference type="InterPro" id="IPR012863">
    <property type="entry name" value="DUF1636"/>
</dbReference>
<sequence length="127" mass="12982">MTTITVCTTCRQPALREAKEGAPCGEALLAAVREAAEGAESVSVRGTACLMGCEHGCNIAISGTGKLTYVLGSFAPGKEAAAGIVEYAQGHASSDSGAVPFRQWPQAIKGHFVARIPPLDDPAPDLG</sequence>
<organism evidence="1 2">
    <name type="scientific">Algicella marina</name>
    <dbReference type="NCBI Taxonomy" id="2683284"/>
    <lineage>
        <taxon>Bacteria</taxon>
        <taxon>Pseudomonadati</taxon>
        <taxon>Pseudomonadota</taxon>
        <taxon>Alphaproteobacteria</taxon>
        <taxon>Rhodobacterales</taxon>
        <taxon>Paracoccaceae</taxon>
        <taxon>Algicella</taxon>
    </lineage>
</organism>
<proteinExistence type="predicted"/>
<dbReference type="Gene3D" id="3.40.30.10">
    <property type="entry name" value="Glutaredoxin"/>
    <property type="match status" value="1"/>
</dbReference>
<dbReference type="AlphaFoldDB" id="A0A6P1T0E2"/>
<dbReference type="Pfam" id="PF07845">
    <property type="entry name" value="DUF1636"/>
    <property type="match status" value="1"/>
</dbReference>
<evidence type="ECO:0000313" key="1">
    <source>
        <dbReference type="EMBL" id="QHQ33972.1"/>
    </source>
</evidence>
<keyword evidence="2" id="KW-1185">Reference proteome</keyword>
<dbReference type="KEGG" id="amaq:GO499_01630"/>
<name>A0A6P1T0E2_9RHOB</name>
<dbReference type="Proteomes" id="UP000464495">
    <property type="component" value="Chromosome"/>
</dbReference>
<reference evidence="1 2" key="1">
    <citation type="submission" date="2019-12" db="EMBL/GenBank/DDBJ databases">
        <title>Complete genome sequence of Algicella marina strain 9Alg 56(T) isolated from the red alga Tichocarpus crinitus.</title>
        <authorList>
            <person name="Kim S.-G."/>
            <person name="Nedashkovskaya O.I."/>
        </authorList>
    </citation>
    <scope>NUCLEOTIDE SEQUENCE [LARGE SCALE GENOMIC DNA]</scope>
    <source>
        <strain evidence="1 2">9Alg 56</strain>
    </source>
</reference>